<dbReference type="Proteomes" id="UP000263377">
    <property type="component" value="Unassembled WGS sequence"/>
</dbReference>
<name>A0A372ZY70_9ACTN</name>
<protein>
    <submittedName>
        <fullName evidence="2">CHAD domain-containing protein</fullName>
    </submittedName>
</protein>
<dbReference type="InterPro" id="IPR007899">
    <property type="entry name" value="CHAD_dom"/>
</dbReference>
<evidence type="ECO:0000259" key="1">
    <source>
        <dbReference type="PROSITE" id="PS51708"/>
    </source>
</evidence>
<feature type="domain" description="CHAD" evidence="1">
    <location>
        <begin position="13"/>
        <end position="339"/>
    </location>
</feature>
<proteinExistence type="predicted"/>
<gene>
    <name evidence="2" type="ORF">DR950_26385</name>
</gene>
<evidence type="ECO:0000313" key="2">
    <source>
        <dbReference type="EMBL" id="RGD60826.1"/>
    </source>
</evidence>
<dbReference type="Gene3D" id="1.40.20.10">
    <property type="entry name" value="CHAD domain"/>
    <property type="match status" value="1"/>
</dbReference>
<organism evidence="2 3">
    <name type="scientific">Kitasatospora xanthocidica</name>
    <dbReference type="NCBI Taxonomy" id="83382"/>
    <lineage>
        <taxon>Bacteria</taxon>
        <taxon>Bacillati</taxon>
        <taxon>Actinomycetota</taxon>
        <taxon>Actinomycetes</taxon>
        <taxon>Kitasatosporales</taxon>
        <taxon>Streptomycetaceae</taxon>
        <taxon>Kitasatospora</taxon>
    </lineage>
</organism>
<dbReference type="InterPro" id="IPR038186">
    <property type="entry name" value="CHAD_dom_sf"/>
</dbReference>
<dbReference type="EMBL" id="QVIG01000001">
    <property type="protein sequence ID" value="RGD60826.1"/>
    <property type="molecule type" value="Genomic_DNA"/>
</dbReference>
<reference evidence="2 3" key="1">
    <citation type="submission" date="2018-08" db="EMBL/GenBank/DDBJ databases">
        <title>Diversity &amp; Physiological Properties of Lignin-Decomposing Actinobacteria from Soil.</title>
        <authorList>
            <person name="Roh S.G."/>
            <person name="Kim S.B."/>
        </authorList>
    </citation>
    <scope>NUCLEOTIDE SEQUENCE [LARGE SCALE GENOMIC DNA]</scope>
    <source>
        <strain evidence="2 3">MMS17-GH009</strain>
    </source>
</reference>
<dbReference type="Pfam" id="PF05235">
    <property type="entry name" value="CHAD"/>
    <property type="match status" value="1"/>
</dbReference>
<dbReference type="PROSITE" id="PS51708">
    <property type="entry name" value="CHAD"/>
    <property type="match status" value="1"/>
</dbReference>
<keyword evidence="3" id="KW-1185">Reference proteome</keyword>
<comment type="caution">
    <text evidence="2">The sequence shown here is derived from an EMBL/GenBank/DDBJ whole genome shotgun (WGS) entry which is preliminary data.</text>
</comment>
<accession>A0A372ZY70</accession>
<evidence type="ECO:0000313" key="3">
    <source>
        <dbReference type="Proteomes" id="UP000263377"/>
    </source>
</evidence>
<dbReference type="AlphaFoldDB" id="A0A372ZY70"/>
<dbReference type="SMART" id="SM00880">
    <property type="entry name" value="CHAD"/>
    <property type="match status" value="1"/>
</dbReference>
<dbReference type="RefSeq" id="WP_117489005.1">
    <property type="nucleotide sequence ID" value="NZ_QVIG01000001.1"/>
</dbReference>
<sequence length="362" mass="37947">MTEAPMTAQAASTATAGDILSRHLTVQAGAFLRALPLAVGEVGARPGTASTVPSAGTSDLLRAVRRIGGLLHTFGSVFEQTWAQESRTELRWLLNLLALEPGYLRRSARLLGALDLLSGTDPEGTGMLAGHAGAPKARALLDRQLTLARTRAHSTVLQELRSARLHALADRMTLLVGEAPLLDSADGRAPAVLLPQAAAAFAALSAGAQQLPLQRAATPYGGDGLRRLGAVPASRGATDADTALAADDAPWARLRILVKRARYVLEVCGRASSELDGLDAVLDRQQEAADAAVTAATAARTPRITPATAYVLGVVHADQRLEVESARYAVGRRWPDLPPGPDGWLELVPADAWGHSVAPRTV</sequence>